<evidence type="ECO:0000256" key="5">
    <source>
        <dbReference type="SAM" id="SignalP"/>
    </source>
</evidence>
<gene>
    <name evidence="6" type="ORF">DGYR_LOCUS12443</name>
</gene>
<keyword evidence="4 5" id="KW-0732">Signal</keyword>
<comment type="subcellular location">
    <subcellularLocation>
        <location evidence="1">Secreted</location>
    </subcellularLocation>
</comment>
<dbReference type="EMBL" id="CAJFCJ010000024">
    <property type="protein sequence ID" value="CAD5124985.1"/>
    <property type="molecule type" value="Genomic_DNA"/>
</dbReference>
<reference evidence="6 7" key="1">
    <citation type="submission" date="2020-08" db="EMBL/GenBank/DDBJ databases">
        <authorList>
            <person name="Hejnol A."/>
        </authorList>
    </citation>
    <scope>NUCLEOTIDE SEQUENCE [LARGE SCALE GENOMIC DNA]</scope>
</reference>
<organism evidence="6 7">
    <name type="scientific">Dimorphilus gyrociliatus</name>
    <dbReference type="NCBI Taxonomy" id="2664684"/>
    <lineage>
        <taxon>Eukaryota</taxon>
        <taxon>Metazoa</taxon>
        <taxon>Spiralia</taxon>
        <taxon>Lophotrochozoa</taxon>
        <taxon>Annelida</taxon>
        <taxon>Polychaeta</taxon>
        <taxon>Polychaeta incertae sedis</taxon>
        <taxon>Dinophilidae</taxon>
        <taxon>Dimorphilus</taxon>
    </lineage>
</organism>
<keyword evidence="7" id="KW-1185">Reference proteome</keyword>
<dbReference type="OrthoDB" id="9858224at2759"/>
<evidence type="ECO:0000256" key="4">
    <source>
        <dbReference type="ARBA" id="ARBA00022729"/>
    </source>
</evidence>
<evidence type="ECO:0000256" key="2">
    <source>
        <dbReference type="ARBA" id="ARBA00007236"/>
    </source>
</evidence>
<sequence>MNMIFQLLSFLLFLQQVLLVPIGNSSDCLDPPNLKGKLIQYRLENEPYPTTHSERHSANFGNLLKDIGENSTCPASLNELIETLRIKKALYKSLGSNNFDTKVSTCPTYPAVSFNKNRYPKAIKQVMCRCTSSEGSGCLRKNGRTNLRFECVPVVAKILVLNKIGCKGHYAEYVPEWEEQRIGCSCRASSLFAYIGNN</sequence>
<dbReference type="GO" id="GO:0005576">
    <property type="term" value="C:extracellular region"/>
    <property type="evidence" value="ECO:0007669"/>
    <property type="project" value="UniProtKB-SubCell"/>
</dbReference>
<evidence type="ECO:0000256" key="1">
    <source>
        <dbReference type="ARBA" id="ARBA00004613"/>
    </source>
</evidence>
<feature type="signal peptide" evidence="5">
    <location>
        <begin position="1"/>
        <end position="19"/>
    </location>
</feature>
<evidence type="ECO:0000313" key="6">
    <source>
        <dbReference type="EMBL" id="CAD5124985.1"/>
    </source>
</evidence>
<dbReference type="SUPFAM" id="SSF57501">
    <property type="entry name" value="Cystine-knot cytokines"/>
    <property type="match status" value="1"/>
</dbReference>
<comment type="similarity">
    <text evidence="2">Belongs to the IL-17 family.</text>
</comment>
<accession>A0A7I8WA17</accession>
<dbReference type="Gene3D" id="2.10.90.10">
    <property type="entry name" value="Cystine-knot cytokines"/>
    <property type="match status" value="1"/>
</dbReference>
<proteinExistence type="inferred from homology"/>
<dbReference type="InterPro" id="IPR029034">
    <property type="entry name" value="Cystine-knot_cytokine"/>
</dbReference>
<evidence type="ECO:0000256" key="3">
    <source>
        <dbReference type="ARBA" id="ARBA00022525"/>
    </source>
</evidence>
<protein>
    <submittedName>
        <fullName evidence="6">Uncharacterized protein</fullName>
    </submittedName>
</protein>
<evidence type="ECO:0000313" key="7">
    <source>
        <dbReference type="Proteomes" id="UP000549394"/>
    </source>
</evidence>
<dbReference type="Proteomes" id="UP000549394">
    <property type="component" value="Unassembled WGS sequence"/>
</dbReference>
<dbReference type="GO" id="GO:0005125">
    <property type="term" value="F:cytokine activity"/>
    <property type="evidence" value="ECO:0007669"/>
    <property type="project" value="InterPro"/>
</dbReference>
<dbReference type="AlphaFoldDB" id="A0A7I8WA17"/>
<keyword evidence="3" id="KW-0964">Secreted</keyword>
<feature type="chain" id="PRO_5029733512" evidence="5">
    <location>
        <begin position="20"/>
        <end position="198"/>
    </location>
</feature>
<name>A0A7I8WA17_9ANNE</name>
<comment type="caution">
    <text evidence="6">The sequence shown here is derived from an EMBL/GenBank/DDBJ whole genome shotgun (WGS) entry which is preliminary data.</text>
</comment>
<dbReference type="Pfam" id="PF06083">
    <property type="entry name" value="IL17"/>
    <property type="match status" value="1"/>
</dbReference>
<dbReference type="InterPro" id="IPR010345">
    <property type="entry name" value="IL-17_fam"/>
</dbReference>